<accession>A0A7R8D920</accession>
<gene>
    <name evidence="3" type="ORF">LSAA_14809</name>
</gene>
<dbReference type="SUPFAM" id="SSF48371">
    <property type="entry name" value="ARM repeat"/>
    <property type="match status" value="2"/>
</dbReference>
<dbReference type="GO" id="GO:0005829">
    <property type="term" value="C:cytosol"/>
    <property type="evidence" value="ECO:0007669"/>
    <property type="project" value="GOC"/>
</dbReference>
<dbReference type="GO" id="GO:0008104">
    <property type="term" value="P:intracellular protein localization"/>
    <property type="evidence" value="ECO:0007669"/>
    <property type="project" value="TreeGrafter"/>
</dbReference>
<organism evidence="3 4">
    <name type="scientific">Lepeophtheirus salmonis</name>
    <name type="common">Salmon louse</name>
    <name type="synonym">Caligus salmonis</name>
    <dbReference type="NCBI Taxonomy" id="72036"/>
    <lineage>
        <taxon>Eukaryota</taxon>
        <taxon>Metazoa</taxon>
        <taxon>Ecdysozoa</taxon>
        <taxon>Arthropoda</taxon>
        <taxon>Crustacea</taxon>
        <taxon>Multicrustacea</taxon>
        <taxon>Hexanauplia</taxon>
        <taxon>Copepoda</taxon>
        <taxon>Siphonostomatoida</taxon>
        <taxon>Caligidae</taxon>
        <taxon>Lepeophtheirus</taxon>
    </lineage>
</organism>
<dbReference type="InterPro" id="IPR011989">
    <property type="entry name" value="ARM-like"/>
</dbReference>
<dbReference type="Pfam" id="PF25468">
    <property type="entry name" value="HEAT_HEATR5A"/>
    <property type="match status" value="1"/>
</dbReference>
<reference evidence="3" key="1">
    <citation type="submission" date="2021-02" db="EMBL/GenBank/DDBJ databases">
        <authorList>
            <person name="Bekaert M."/>
        </authorList>
    </citation>
    <scope>NUCLEOTIDE SEQUENCE</scope>
    <source>
        <strain evidence="3">IoA-00</strain>
    </source>
</reference>
<dbReference type="GO" id="GO:0042147">
    <property type="term" value="P:retrograde transport, endosome to Golgi"/>
    <property type="evidence" value="ECO:0007669"/>
    <property type="project" value="TreeGrafter"/>
</dbReference>
<evidence type="ECO:0000313" key="3">
    <source>
        <dbReference type="EMBL" id="CAF3039854.1"/>
    </source>
</evidence>
<dbReference type="Gene3D" id="1.25.10.10">
    <property type="entry name" value="Leucine-rich Repeat Variant"/>
    <property type="match status" value="2"/>
</dbReference>
<feature type="region of interest" description="Disordered" evidence="2">
    <location>
        <begin position="1031"/>
        <end position="1056"/>
    </location>
</feature>
<feature type="region of interest" description="Disordered" evidence="2">
    <location>
        <begin position="311"/>
        <end position="333"/>
    </location>
</feature>
<dbReference type="InterPro" id="IPR046837">
    <property type="entry name" value="Laa1/Sip1/HEATR5-like_HEAT"/>
</dbReference>
<evidence type="ECO:0000256" key="2">
    <source>
        <dbReference type="SAM" id="MobiDB-lite"/>
    </source>
</evidence>
<protein>
    <submittedName>
        <fullName evidence="3">HEAT repeat-containing protein 5B</fullName>
    </submittedName>
</protein>
<dbReference type="PANTHER" id="PTHR21663">
    <property type="entry name" value="HYPOTHETICAL HEAT DOMAIN-CONTAINING"/>
    <property type="match status" value="1"/>
</dbReference>
<dbReference type="InterPro" id="IPR040108">
    <property type="entry name" value="Laa1/Sip1/HEATR5"/>
</dbReference>
<feature type="compositionally biased region" description="Low complexity" evidence="2">
    <location>
        <begin position="321"/>
        <end position="332"/>
    </location>
</feature>
<name>A0A7R8D920_LEPSM</name>
<dbReference type="Proteomes" id="UP000675881">
    <property type="component" value="Chromosome 9"/>
</dbReference>
<evidence type="ECO:0000313" key="4">
    <source>
        <dbReference type="Proteomes" id="UP000675881"/>
    </source>
</evidence>
<dbReference type="GO" id="GO:0006897">
    <property type="term" value="P:endocytosis"/>
    <property type="evidence" value="ECO:0007669"/>
    <property type="project" value="TreeGrafter"/>
</dbReference>
<dbReference type="Pfam" id="PF20210">
    <property type="entry name" value="Laa1_Sip1_HTR5"/>
    <property type="match status" value="1"/>
</dbReference>
<keyword evidence="4" id="KW-1185">Reference proteome</keyword>
<dbReference type="PANTHER" id="PTHR21663:SF0">
    <property type="entry name" value="HEAT REPEAT-CONTAINING PROTEIN 5B"/>
    <property type="match status" value="1"/>
</dbReference>
<proteinExistence type="inferred from homology"/>
<dbReference type="OrthoDB" id="192608at2759"/>
<dbReference type="GO" id="GO:0030139">
    <property type="term" value="C:endocytic vesicle"/>
    <property type="evidence" value="ECO:0007669"/>
    <property type="project" value="TreeGrafter"/>
</dbReference>
<sequence>MEGGYILDAELLKDVSDAKRGPGLYSWLRQLDKAQETVGRSWSKEVQETLRSQLLEVILGSGSPPIRTLASKVMVRLFCGGETIRLFETINALNDVLSKNKDDLPTRRLGAISCLGIMYADLGRLTGRSYEETSSLLVKGLKSGECITRVETMNALGKISGSLGSAAVPVHRDIYKSCRLALTDRAMSVKTGSALCLLSLSEHATFLHTSELENIATLCFRAMDGANYEARKAIAKAISSHIPGEASTLLTIEEAFTILGNGFIKGGSSSGLIKGGSPVSQDCPCEKSQLKACEDLINMVARMVKSLDIGNSNGGSGGGSKDSNSNSISASSPVLDSSHSQHALYVALTELGFLLIRLGTSARSLVQTDSILTSVLLSVLIHPSQAPRLAAAWCLRCLCIAVPSHLTPTIDKCLEGLDSLKTSPEAIAGYSSALAALLGAVRHTPLGIPHTRGKVLFNVGEELLRTASQNSRLSRERTQAGWHLIGAIMTLGSSVVKGLLPRMMLLWRNAFPRSLKELESEKARGDAFTWKISLEARAGALATIHSFLQNCPELLNEDIRRRICVPVESALTLLGNVGNVLKSYQSELKALSAMLRLRLFETLSLLPPSCLESSFTPLLRLLVAEFTLTDGHASGSVALEHDICSLYRKRKDESLEPAFSLPLGVAVVDIAIVVYGVVFPRVAQKHRVQMLNHFMEQLKQTTKTNARTEAIHLNIFSAILSGLKGMVDAKVGFGNQEDVKSALSKLILGSLTSQNPLMRCVSAEALGRMAQVVSDSKFVAEMAQNSFDCLKSARDVVSRTGHSLALGCLHHYVGDSASPQVQVWSLHALALIADSGGPMFRSFVEPTLSTILKLLIIVQSSQLEVMVCLGRVLSALITTVGPELQGTSTSITTARSSFLVACTILQNHGHSIVEAEAISSLQQLHMFAPSHVDLATLVPNLFCSKGSKRSLCEHALTLLNDQKGGDTSEFVQFKESGLPGVFFSLLDLEVNGNMISNIHDTLNSVMQSMAAENLTMWLSLLREVLTVSTDSDSPALDEDKDEDADDAEFNAGDDSNKEIVHPRWPTRVFAAMCLRKIISECCQGDRAHYDLGLAKEMQLSQFNGGNDYLVLHLSELVRVAFMAATSESDPLRLEGLKTLEVVIEKFGDTQEPEFPGHVILEQYQAQVGAALRPAFSSDTASHVTSSACDVCSCWIGSGVARDLNDLRRVYQLLVGSLEKLRKGSGSQIYNESALTLEKLSILKAWAEVYIVSMKDDSKGVGNDDDFEEFDSLGSNSSMGSLATLVQSELSSLSKHWIAALRDYALLSLPPEFKSQLPYDGGAFYTNDTIESARPHYRSTWPQMLQASAIWLTVGNDEENNMEDDNNNRFHLIFGVCIEALSNSRCSDLTQSLRLSFVNVLHRTILTRDRPSIQILVMDVLISLLEMRKFLISNESSNGETEEKRKILPEGGTDGKIEPGQSVVFASLEVCLCILIRHYPDLSTRATNLNSFTAIQAKSFSIVIKQQQQTQPELITRAISALSLIPDLCSPSGALTVLPSVLYLLTGVLIKESKALVEDAFQLQEEEEKRWEELLSSSFAQIIKEYDSLDEHTLILCLTLLIIRAPTSVTLSLKTHTLDPFKKCLRDDQESRVKLRCIQALQSVFQHPQKRISHFYIVSLSPRLFQISFMLHSNLKSETDLRFLLECHNLIESLIVKGGSPNAILQFLIPALVNQLLSGDALFKCTNKFVLGLHDKALNKLTLIGQKYPSEFKDTLGGQKALKNKLETALKDNQLRFSQKSQNIPSTPSSPIKNISGDHQVCNDSNKQSSTPSIKLSTDFSNFVVK</sequence>
<dbReference type="EMBL" id="HG994588">
    <property type="protein sequence ID" value="CAF3039854.1"/>
    <property type="molecule type" value="Genomic_DNA"/>
</dbReference>
<dbReference type="GO" id="GO:0016020">
    <property type="term" value="C:membrane"/>
    <property type="evidence" value="ECO:0007669"/>
    <property type="project" value="TreeGrafter"/>
</dbReference>
<dbReference type="GO" id="GO:0005794">
    <property type="term" value="C:Golgi apparatus"/>
    <property type="evidence" value="ECO:0007669"/>
    <property type="project" value="TreeGrafter"/>
</dbReference>
<dbReference type="InterPro" id="IPR016024">
    <property type="entry name" value="ARM-type_fold"/>
</dbReference>
<evidence type="ECO:0000256" key="1">
    <source>
        <dbReference type="ARBA" id="ARBA00008304"/>
    </source>
</evidence>
<feature type="compositionally biased region" description="Acidic residues" evidence="2">
    <location>
        <begin position="1035"/>
        <end position="1048"/>
    </location>
</feature>
<comment type="similarity">
    <text evidence="1">Belongs to the HEATR5 family.</text>
</comment>